<evidence type="ECO:0000256" key="2">
    <source>
        <dbReference type="ARBA" id="ARBA00022692"/>
    </source>
</evidence>
<dbReference type="CDD" id="cd16914">
    <property type="entry name" value="EcfT"/>
    <property type="match status" value="1"/>
</dbReference>
<dbReference type="EMBL" id="VSSQ01049912">
    <property type="protein sequence ID" value="MPN03988.1"/>
    <property type="molecule type" value="Genomic_DNA"/>
</dbReference>
<sequence>MRAQASRGVDLKEGTMKEKIVAILSLIVPLFVSAFQRAEDLANAMESRGYAPGQQRTRYKVLKIKGKDITLLVLSSMITVGLFVYAFIL</sequence>
<dbReference type="GO" id="GO:0005886">
    <property type="term" value="C:plasma membrane"/>
    <property type="evidence" value="ECO:0007669"/>
    <property type="project" value="TreeGrafter"/>
</dbReference>
<evidence type="ECO:0000256" key="5">
    <source>
        <dbReference type="SAM" id="Phobius"/>
    </source>
</evidence>
<evidence type="ECO:0000256" key="4">
    <source>
        <dbReference type="ARBA" id="ARBA00023136"/>
    </source>
</evidence>
<protein>
    <submittedName>
        <fullName evidence="6">Energy-coupling factor transporter transmembrane protein EcfT</fullName>
    </submittedName>
</protein>
<keyword evidence="4 5" id="KW-0472">Membrane</keyword>
<keyword evidence="2 5" id="KW-0812">Transmembrane</keyword>
<evidence type="ECO:0000256" key="1">
    <source>
        <dbReference type="ARBA" id="ARBA00004141"/>
    </source>
</evidence>
<feature type="transmembrane region" description="Helical" evidence="5">
    <location>
        <begin position="69"/>
        <end position="88"/>
    </location>
</feature>
<reference evidence="6" key="1">
    <citation type="submission" date="2019-08" db="EMBL/GenBank/DDBJ databases">
        <authorList>
            <person name="Kucharzyk K."/>
            <person name="Murdoch R.W."/>
            <person name="Higgins S."/>
            <person name="Loffler F."/>
        </authorList>
    </citation>
    <scope>NUCLEOTIDE SEQUENCE</scope>
</reference>
<organism evidence="6">
    <name type="scientific">bioreactor metagenome</name>
    <dbReference type="NCBI Taxonomy" id="1076179"/>
    <lineage>
        <taxon>unclassified sequences</taxon>
        <taxon>metagenomes</taxon>
        <taxon>ecological metagenomes</taxon>
    </lineage>
</organism>
<accession>A0A645EPP7</accession>
<dbReference type="PANTHER" id="PTHR33514">
    <property type="entry name" value="PROTEIN ABCI12, CHLOROPLASTIC"/>
    <property type="match status" value="1"/>
</dbReference>
<dbReference type="PANTHER" id="PTHR33514:SF13">
    <property type="entry name" value="PROTEIN ABCI12, CHLOROPLASTIC"/>
    <property type="match status" value="1"/>
</dbReference>
<evidence type="ECO:0000313" key="6">
    <source>
        <dbReference type="EMBL" id="MPN03988.1"/>
    </source>
</evidence>
<dbReference type="AlphaFoldDB" id="A0A645EPP7"/>
<proteinExistence type="predicted"/>
<gene>
    <name evidence="6" type="primary">ecfT_61</name>
    <name evidence="6" type="ORF">SDC9_151223</name>
</gene>
<evidence type="ECO:0000256" key="3">
    <source>
        <dbReference type="ARBA" id="ARBA00022989"/>
    </source>
</evidence>
<keyword evidence="3 5" id="KW-1133">Transmembrane helix</keyword>
<dbReference type="Pfam" id="PF02361">
    <property type="entry name" value="CbiQ"/>
    <property type="match status" value="1"/>
</dbReference>
<name>A0A645EPP7_9ZZZZ</name>
<feature type="transmembrane region" description="Helical" evidence="5">
    <location>
        <begin position="20"/>
        <end position="38"/>
    </location>
</feature>
<comment type="caution">
    <text evidence="6">The sequence shown here is derived from an EMBL/GenBank/DDBJ whole genome shotgun (WGS) entry which is preliminary data.</text>
</comment>
<dbReference type="InterPro" id="IPR003339">
    <property type="entry name" value="ABC/ECF_trnsptr_transmembrane"/>
</dbReference>
<comment type="subcellular location">
    <subcellularLocation>
        <location evidence="1">Membrane</location>
        <topology evidence="1">Multi-pass membrane protein</topology>
    </subcellularLocation>
</comment>